<evidence type="ECO:0000256" key="9">
    <source>
        <dbReference type="ARBA" id="ARBA00035304"/>
    </source>
</evidence>
<evidence type="ECO:0000256" key="4">
    <source>
        <dbReference type="ARBA" id="ARBA00022490"/>
    </source>
</evidence>
<keyword evidence="5" id="KW-0507">mRNA processing</keyword>
<comment type="caution">
    <text evidence="12">The sequence shown here is derived from an EMBL/GenBank/DDBJ whole genome shotgun (WGS) entry which is preliminary data.</text>
</comment>
<evidence type="ECO:0000256" key="5">
    <source>
        <dbReference type="ARBA" id="ARBA00022664"/>
    </source>
</evidence>
<accession>A0AA88DLY1</accession>
<dbReference type="PANTHER" id="PTHR13445">
    <property type="entry name" value="TUMOR SUPPRESSING SUBTRANSFERABLE CANDIDATE 4 TSSC4"/>
    <property type="match status" value="1"/>
</dbReference>
<dbReference type="GO" id="GO:0005681">
    <property type="term" value="C:spliceosomal complex"/>
    <property type="evidence" value="ECO:0007669"/>
    <property type="project" value="UniProtKB-KW"/>
</dbReference>
<evidence type="ECO:0000256" key="6">
    <source>
        <dbReference type="ARBA" id="ARBA00022728"/>
    </source>
</evidence>
<name>A0AA88DLY1_FICCA</name>
<dbReference type="Proteomes" id="UP001187192">
    <property type="component" value="Unassembled WGS sequence"/>
</dbReference>
<keyword evidence="8" id="KW-0539">Nucleus</keyword>
<reference evidence="12" key="1">
    <citation type="submission" date="2023-07" db="EMBL/GenBank/DDBJ databases">
        <title>draft genome sequence of fig (Ficus carica).</title>
        <authorList>
            <person name="Takahashi T."/>
            <person name="Nishimura K."/>
        </authorList>
    </citation>
    <scope>NUCLEOTIDE SEQUENCE</scope>
</reference>
<gene>
    <name evidence="12" type="ORF">TIFTF001_026509</name>
</gene>
<feature type="compositionally biased region" description="Acidic residues" evidence="11">
    <location>
        <begin position="401"/>
        <end position="416"/>
    </location>
</feature>
<dbReference type="GO" id="GO:0006397">
    <property type="term" value="P:mRNA processing"/>
    <property type="evidence" value="ECO:0007669"/>
    <property type="project" value="UniProtKB-KW"/>
</dbReference>
<evidence type="ECO:0000313" key="12">
    <source>
        <dbReference type="EMBL" id="GMN57389.1"/>
    </source>
</evidence>
<feature type="region of interest" description="Disordered" evidence="11">
    <location>
        <begin position="220"/>
        <end position="302"/>
    </location>
</feature>
<dbReference type="GO" id="GO:0005737">
    <property type="term" value="C:cytoplasm"/>
    <property type="evidence" value="ECO:0007669"/>
    <property type="project" value="UniProtKB-SubCell"/>
</dbReference>
<comment type="function">
    <text evidence="10">Protein associated with the U5 snRNP, during its maturation and its post-splicing recycling and which is required for spliceosomal tri-snRNP complex assembly in the nucleus. Has a molecular sequestering activity and transiently hinders SNRNP200 binding sites for constitutive splicing factors that intervene later during the assembly of the spliceosome and splicing. Together with its molecular sequestering activity, may also function as a molecular adapter and placeholder, coordinating the assembly of the U5 snRNP and its association with the U4/U6 di-snRNP.</text>
</comment>
<keyword evidence="7" id="KW-0508">mRNA splicing</keyword>
<feature type="compositionally biased region" description="Basic and acidic residues" evidence="11">
    <location>
        <begin position="244"/>
        <end position="278"/>
    </location>
</feature>
<dbReference type="PANTHER" id="PTHR13445:SF3">
    <property type="entry name" value="U5 SMALL NUCLEAR RIBONUCLEOPROTEIN TSSC4"/>
    <property type="match status" value="1"/>
</dbReference>
<evidence type="ECO:0000256" key="1">
    <source>
        <dbReference type="ARBA" id="ARBA00004123"/>
    </source>
</evidence>
<feature type="compositionally biased region" description="Low complexity" evidence="11">
    <location>
        <begin position="18"/>
        <end position="33"/>
    </location>
</feature>
<dbReference type="EMBL" id="BTGU01000070">
    <property type="protein sequence ID" value="GMN57389.1"/>
    <property type="molecule type" value="Genomic_DNA"/>
</dbReference>
<keyword evidence="13" id="KW-1185">Reference proteome</keyword>
<keyword evidence="4" id="KW-0963">Cytoplasm</keyword>
<feature type="region of interest" description="Disordered" evidence="11">
    <location>
        <begin position="16"/>
        <end position="35"/>
    </location>
</feature>
<feature type="compositionally biased region" description="Basic residues" evidence="11">
    <location>
        <begin position="423"/>
        <end position="435"/>
    </location>
</feature>
<dbReference type="Pfam" id="PF15264">
    <property type="entry name" value="TSSC4"/>
    <property type="match status" value="1"/>
</dbReference>
<evidence type="ECO:0000313" key="13">
    <source>
        <dbReference type="Proteomes" id="UP001187192"/>
    </source>
</evidence>
<comment type="subcellular location">
    <subcellularLocation>
        <location evidence="2">Cytoplasm</location>
    </subcellularLocation>
    <subcellularLocation>
        <location evidence="1">Nucleus</location>
    </subcellularLocation>
</comment>
<feature type="compositionally biased region" description="Acidic residues" evidence="11">
    <location>
        <begin position="89"/>
        <end position="106"/>
    </location>
</feature>
<evidence type="ECO:0000256" key="2">
    <source>
        <dbReference type="ARBA" id="ARBA00004496"/>
    </source>
</evidence>
<evidence type="ECO:0000256" key="3">
    <source>
        <dbReference type="ARBA" id="ARBA00010362"/>
    </source>
</evidence>
<evidence type="ECO:0000256" key="8">
    <source>
        <dbReference type="ARBA" id="ARBA00023242"/>
    </source>
</evidence>
<dbReference type="AlphaFoldDB" id="A0AA88DLY1"/>
<feature type="region of interest" description="Disordered" evidence="11">
    <location>
        <begin position="77"/>
        <end position="128"/>
    </location>
</feature>
<protein>
    <recommendedName>
        <fullName evidence="9">U5 small nuclear ribonucleoprotein TSSC4</fullName>
    </recommendedName>
</protein>
<keyword evidence="6" id="KW-0747">Spliceosome</keyword>
<feature type="region of interest" description="Disordered" evidence="11">
    <location>
        <begin position="398"/>
        <end position="442"/>
    </location>
</feature>
<organism evidence="12 13">
    <name type="scientific">Ficus carica</name>
    <name type="common">Common fig</name>
    <dbReference type="NCBI Taxonomy" id="3494"/>
    <lineage>
        <taxon>Eukaryota</taxon>
        <taxon>Viridiplantae</taxon>
        <taxon>Streptophyta</taxon>
        <taxon>Embryophyta</taxon>
        <taxon>Tracheophyta</taxon>
        <taxon>Spermatophyta</taxon>
        <taxon>Magnoliopsida</taxon>
        <taxon>eudicotyledons</taxon>
        <taxon>Gunneridae</taxon>
        <taxon>Pentapetalae</taxon>
        <taxon>rosids</taxon>
        <taxon>fabids</taxon>
        <taxon>Rosales</taxon>
        <taxon>Moraceae</taxon>
        <taxon>Ficeae</taxon>
        <taxon>Ficus</taxon>
    </lineage>
</organism>
<dbReference type="GO" id="GO:0008380">
    <property type="term" value="P:RNA splicing"/>
    <property type="evidence" value="ECO:0007669"/>
    <property type="project" value="UniProtKB-KW"/>
</dbReference>
<evidence type="ECO:0000256" key="10">
    <source>
        <dbReference type="ARBA" id="ARBA00045970"/>
    </source>
</evidence>
<comment type="similarity">
    <text evidence="3">Belongs to the TSSC4 family.</text>
</comment>
<dbReference type="InterPro" id="IPR029338">
    <property type="entry name" value="TSSC4"/>
</dbReference>
<sequence>MEDSFKLRVDKIFGTLNSSSSSFSSSSAPPSSSLDSLWCLTDDEIERREWNRDKRSPEPESCSQASFLVNRRDETVYNSNRDCRSEPEKDLEDLDEDNEINDDEELQVWRSPRRSGKPEDYNDEEWEVKSSIGLDCTLDNEEEEDEYDKVAVGNEKPEDRVYMRDMEDYGIDIDSELELPTSFKELIRDPRANHLAAKIRLKEDAEAAKKIDYLRVSDEDTALSTKNSETIPGEGSFNPKSILKRKDNQVDAKSHKRVRFDPECKDNGDTEPEHKAMKENSSGEGVGAENHASGIPDYLRNPSRYTHYTFDSSSAMDEESNKQAYMDLLKVLNKSNASSNLPPEDEDARFDRSRSVTFIPRKKGGDTSAMVDSCTELVQQVGIGKDIGVRRGRPIGIAATEAEESDACAMEEDEPETTEHRKGSSHKPGRQYRLKARSDLEE</sequence>
<proteinExistence type="inferred from homology"/>
<evidence type="ECO:0000256" key="7">
    <source>
        <dbReference type="ARBA" id="ARBA00023187"/>
    </source>
</evidence>
<feature type="compositionally biased region" description="Basic and acidic residues" evidence="11">
    <location>
        <begin position="77"/>
        <end position="88"/>
    </location>
</feature>
<evidence type="ECO:0000256" key="11">
    <source>
        <dbReference type="SAM" id="MobiDB-lite"/>
    </source>
</evidence>